<dbReference type="InterPro" id="IPR029044">
    <property type="entry name" value="Nucleotide-diphossugar_trans"/>
</dbReference>
<evidence type="ECO:0000256" key="7">
    <source>
        <dbReference type="ARBA" id="ARBA00022989"/>
    </source>
</evidence>
<accession>A0A9P6U9H7</accession>
<keyword evidence="3" id="KW-0328">Glycosyltransferase</keyword>
<dbReference type="Proteomes" id="UP000807716">
    <property type="component" value="Unassembled WGS sequence"/>
</dbReference>
<dbReference type="EMBL" id="JAAAJB010000093">
    <property type="protein sequence ID" value="KAG0266437.1"/>
    <property type="molecule type" value="Genomic_DNA"/>
</dbReference>
<evidence type="ECO:0000256" key="8">
    <source>
        <dbReference type="ARBA" id="ARBA00023136"/>
    </source>
</evidence>
<evidence type="ECO:0000313" key="12">
    <source>
        <dbReference type="Proteomes" id="UP000807716"/>
    </source>
</evidence>
<gene>
    <name evidence="11" type="ORF">DFQ27_009739</name>
</gene>
<evidence type="ECO:0000256" key="4">
    <source>
        <dbReference type="ARBA" id="ARBA00022679"/>
    </source>
</evidence>
<dbReference type="GO" id="GO:0000033">
    <property type="term" value="F:alpha-1,3-mannosyltransferase activity"/>
    <property type="evidence" value="ECO:0007669"/>
    <property type="project" value="TreeGrafter"/>
</dbReference>
<keyword evidence="9" id="KW-0325">Glycoprotein</keyword>
<evidence type="ECO:0000256" key="1">
    <source>
        <dbReference type="ARBA" id="ARBA00004606"/>
    </source>
</evidence>
<dbReference type="Pfam" id="PF11051">
    <property type="entry name" value="Mannosyl_trans3"/>
    <property type="match status" value="1"/>
</dbReference>
<evidence type="ECO:0000313" key="11">
    <source>
        <dbReference type="EMBL" id="KAG0266437.1"/>
    </source>
</evidence>
<dbReference type="OrthoDB" id="430354at2759"/>
<protein>
    <recommendedName>
        <fullName evidence="13">Alpha-1,3-mannosyltransferase</fullName>
    </recommendedName>
</protein>
<evidence type="ECO:0000256" key="6">
    <source>
        <dbReference type="ARBA" id="ARBA00022968"/>
    </source>
</evidence>
<evidence type="ECO:0008006" key="13">
    <source>
        <dbReference type="Google" id="ProtNLM"/>
    </source>
</evidence>
<sequence>MNSNGGASYSTPFLRRGHVIKIGIAVATLVFLASVSRFRGRGGVAMDEYGDIEPDNGGDASYQVLKKYHVAWYDPKTLHPPWTEADSSLLRTKLGKQVTDEVLRVNVTQRVDPVKSENAEDQDDFYPPDFLALTKRLRIHKALLRYLEPYYTELESQGRQEEFFTGPSSPELAPALEMLRKIEQVTFPWITSKFPSTFHLQDSFRKGGKGIVMCVGNYHVIFARSAVKILREVIKTTLPIEIYYMGEGDLAVNHRQWFEKFDNVKTIDILTKLDNTVPKLGGWAIKPFAILLSSFDEVLSMDADATFFEDPRILFDDAAYKETGTLYFYDRTLFPGVWGPRDWMRSFLPTMSNHPPKTRWFKLTGAHEQESGVVVIDKREHFAGLLAICKMNDRRERDHVTYRQSWGDKETFWIGLEMVQEPYAFTPYYGGVIGDFGDHGEKDRICGNQLHFMADGRPIWWNGGLLRDKYAKENVHYLKYQGYLYDEDGPWDFGTSCISPRRVDSIREMPWKERQKIFEYLKIDREVAVELSSPYKQVVDVPPLVQSDGAYGGKGNPGK</sequence>
<comment type="caution">
    <text evidence="11">The sequence shown here is derived from an EMBL/GenBank/DDBJ whole genome shotgun (WGS) entry which is preliminary data.</text>
</comment>
<evidence type="ECO:0000256" key="10">
    <source>
        <dbReference type="SAM" id="Phobius"/>
    </source>
</evidence>
<keyword evidence="6" id="KW-0735">Signal-anchor</keyword>
<reference evidence="11" key="1">
    <citation type="journal article" date="2020" name="Fungal Divers.">
        <title>Resolving the Mortierellaceae phylogeny through synthesis of multi-gene phylogenetics and phylogenomics.</title>
        <authorList>
            <person name="Vandepol N."/>
            <person name="Liber J."/>
            <person name="Desiro A."/>
            <person name="Na H."/>
            <person name="Kennedy M."/>
            <person name="Barry K."/>
            <person name="Grigoriev I.V."/>
            <person name="Miller A.N."/>
            <person name="O'Donnell K."/>
            <person name="Stajich J.E."/>
            <person name="Bonito G."/>
        </authorList>
    </citation>
    <scope>NUCLEOTIDE SEQUENCE</scope>
    <source>
        <strain evidence="11">BC1065</strain>
    </source>
</reference>
<keyword evidence="7 10" id="KW-1133">Transmembrane helix</keyword>
<keyword evidence="12" id="KW-1185">Reference proteome</keyword>
<evidence type="ECO:0000256" key="3">
    <source>
        <dbReference type="ARBA" id="ARBA00022676"/>
    </source>
</evidence>
<keyword evidence="5 10" id="KW-0812">Transmembrane</keyword>
<proteinExistence type="inferred from homology"/>
<dbReference type="PANTHER" id="PTHR31392">
    <property type="entry name" value="ALPHA-1,3-MANNOSYLTRANSFERASE MNN1-RELATED"/>
    <property type="match status" value="1"/>
</dbReference>
<evidence type="ECO:0000256" key="5">
    <source>
        <dbReference type="ARBA" id="ARBA00022692"/>
    </source>
</evidence>
<dbReference type="InterPro" id="IPR022751">
    <property type="entry name" value="Alpha_mannosyltransferase"/>
</dbReference>
<comment type="similarity">
    <text evidence="2">Belongs to the MNN1/MNT family.</text>
</comment>
<evidence type="ECO:0000256" key="9">
    <source>
        <dbReference type="ARBA" id="ARBA00023180"/>
    </source>
</evidence>
<dbReference type="SUPFAM" id="SSF53448">
    <property type="entry name" value="Nucleotide-diphospho-sugar transferases"/>
    <property type="match status" value="1"/>
</dbReference>
<dbReference type="GO" id="GO:0016020">
    <property type="term" value="C:membrane"/>
    <property type="evidence" value="ECO:0007669"/>
    <property type="project" value="UniProtKB-SubCell"/>
</dbReference>
<dbReference type="GO" id="GO:0005794">
    <property type="term" value="C:Golgi apparatus"/>
    <property type="evidence" value="ECO:0007669"/>
    <property type="project" value="TreeGrafter"/>
</dbReference>
<organism evidence="11 12">
    <name type="scientific">Actinomortierella ambigua</name>
    <dbReference type="NCBI Taxonomy" id="1343610"/>
    <lineage>
        <taxon>Eukaryota</taxon>
        <taxon>Fungi</taxon>
        <taxon>Fungi incertae sedis</taxon>
        <taxon>Mucoromycota</taxon>
        <taxon>Mortierellomycotina</taxon>
        <taxon>Mortierellomycetes</taxon>
        <taxon>Mortierellales</taxon>
        <taxon>Mortierellaceae</taxon>
        <taxon>Actinomortierella</taxon>
    </lineage>
</organism>
<dbReference type="PANTHER" id="PTHR31392:SF1">
    <property type="entry name" value="ALPHA-1,3-MANNOSYLTRANSFERASE MNN1-RELATED"/>
    <property type="match status" value="1"/>
</dbReference>
<dbReference type="GO" id="GO:0006493">
    <property type="term" value="P:protein O-linked glycosylation"/>
    <property type="evidence" value="ECO:0007669"/>
    <property type="project" value="TreeGrafter"/>
</dbReference>
<feature type="transmembrane region" description="Helical" evidence="10">
    <location>
        <begin position="20"/>
        <end position="38"/>
    </location>
</feature>
<keyword evidence="4" id="KW-0808">Transferase</keyword>
<name>A0A9P6U9H7_9FUNG</name>
<comment type="subcellular location">
    <subcellularLocation>
        <location evidence="1">Membrane</location>
        <topology evidence="1">Single-pass type II membrane protein</topology>
    </subcellularLocation>
</comment>
<evidence type="ECO:0000256" key="2">
    <source>
        <dbReference type="ARBA" id="ARBA00009105"/>
    </source>
</evidence>
<dbReference type="AlphaFoldDB" id="A0A9P6U9H7"/>
<keyword evidence="8 10" id="KW-0472">Membrane</keyword>